<protein>
    <submittedName>
        <fullName evidence="1">Uncharacterized protein</fullName>
    </submittedName>
</protein>
<evidence type="ECO:0000313" key="1">
    <source>
        <dbReference type="EnsemblPlants" id="Bo8g079130.1"/>
    </source>
</evidence>
<evidence type="ECO:0000313" key="2">
    <source>
        <dbReference type="Proteomes" id="UP000032141"/>
    </source>
</evidence>
<reference evidence="1 2" key="1">
    <citation type="journal article" date="2014" name="Genome Biol.">
        <title>Transcriptome and methylome profiling reveals relics of genome dominance in the mesopolyploid Brassica oleracea.</title>
        <authorList>
            <person name="Parkin I.A."/>
            <person name="Koh C."/>
            <person name="Tang H."/>
            <person name="Robinson S.J."/>
            <person name="Kagale S."/>
            <person name="Clarke W.E."/>
            <person name="Town C.D."/>
            <person name="Nixon J."/>
            <person name="Krishnakumar V."/>
            <person name="Bidwell S.L."/>
            <person name="Denoeud F."/>
            <person name="Belcram H."/>
            <person name="Links M.G."/>
            <person name="Just J."/>
            <person name="Clarke C."/>
            <person name="Bender T."/>
            <person name="Huebert T."/>
            <person name="Mason A.S."/>
            <person name="Pires J.C."/>
            <person name="Barker G."/>
            <person name="Moore J."/>
            <person name="Walley P.G."/>
            <person name="Manoli S."/>
            <person name="Batley J."/>
            <person name="Edwards D."/>
            <person name="Nelson M.N."/>
            <person name="Wang X."/>
            <person name="Paterson A.H."/>
            <person name="King G."/>
            <person name="Bancroft I."/>
            <person name="Chalhoub B."/>
            <person name="Sharpe A.G."/>
        </authorList>
    </citation>
    <scope>NUCLEOTIDE SEQUENCE</scope>
    <source>
        <strain evidence="1 2">cv. TO1000</strain>
    </source>
</reference>
<proteinExistence type="predicted"/>
<sequence>MCSKQLYIPYGVRGMQGAIEINLLQQTDLFIYWIRTFETDSLQFREWEMTSMK</sequence>
<dbReference type="HOGENOM" id="CLU_3071500_0_0_1"/>
<dbReference type="Proteomes" id="UP000032141">
    <property type="component" value="Chromosome C8"/>
</dbReference>
<accession>A0A0D3DRQ5</accession>
<dbReference type="EnsemblPlants" id="Bo8g079130.1">
    <property type="protein sequence ID" value="Bo8g079130.1"/>
    <property type="gene ID" value="Bo8g079130"/>
</dbReference>
<reference evidence="1" key="2">
    <citation type="submission" date="2015-03" db="UniProtKB">
        <authorList>
            <consortium name="EnsemblPlants"/>
        </authorList>
    </citation>
    <scope>IDENTIFICATION</scope>
</reference>
<dbReference type="Gramene" id="Bo8g079130.1">
    <property type="protein sequence ID" value="Bo8g079130.1"/>
    <property type="gene ID" value="Bo8g079130"/>
</dbReference>
<name>A0A0D3DRQ5_BRAOL</name>
<dbReference type="AlphaFoldDB" id="A0A0D3DRQ5"/>
<organism evidence="1 2">
    <name type="scientific">Brassica oleracea var. oleracea</name>
    <dbReference type="NCBI Taxonomy" id="109376"/>
    <lineage>
        <taxon>Eukaryota</taxon>
        <taxon>Viridiplantae</taxon>
        <taxon>Streptophyta</taxon>
        <taxon>Embryophyta</taxon>
        <taxon>Tracheophyta</taxon>
        <taxon>Spermatophyta</taxon>
        <taxon>Magnoliopsida</taxon>
        <taxon>eudicotyledons</taxon>
        <taxon>Gunneridae</taxon>
        <taxon>Pentapetalae</taxon>
        <taxon>rosids</taxon>
        <taxon>malvids</taxon>
        <taxon>Brassicales</taxon>
        <taxon>Brassicaceae</taxon>
        <taxon>Brassiceae</taxon>
        <taxon>Brassica</taxon>
    </lineage>
</organism>
<keyword evidence="2" id="KW-1185">Reference proteome</keyword>